<dbReference type="PANTHER" id="PTHR42905">
    <property type="entry name" value="PHOSPHOENOLPYRUVATE CARBOXYLASE"/>
    <property type="match status" value="1"/>
</dbReference>
<sequence length="292" mass="31631">MAEPHPNPAAARLRTLLARPGLVMMPCCFDALSARLIEQAGFELTFLSGFAASASRIGAPDLGLMSYGEVRDQARNVLEGIAIPMMVDGDTGYGNAMNVMRTVEGFARAGCAGVMIEDQVAPKRCGHTQGKAVVDREEAYDRIRAAIEARGRADIVIKARTDARRTHGLAEAIRRAQTFAELGAEMIFVEEPLSEEEMRTICAEVPGAQVANMLEGGQTPILPPARLEALGFKVAAYPLAALSAAMRGMVATLEALREGRDHTPGLMDFADLRQRLGFDAYYEAETRYARKE</sequence>
<dbReference type="InterPro" id="IPR039556">
    <property type="entry name" value="ICL/PEPM"/>
</dbReference>
<organism evidence="1 2">
    <name type="scientific">Roseovarius aquimarinus</name>
    <dbReference type="NCBI Taxonomy" id="1229156"/>
    <lineage>
        <taxon>Bacteria</taxon>
        <taxon>Pseudomonadati</taxon>
        <taxon>Pseudomonadota</taxon>
        <taxon>Alphaproteobacteria</taxon>
        <taxon>Rhodobacterales</taxon>
        <taxon>Roseobacteraceae</taxon>
        <taxon>Roseovarius</taxon>
    </lineage>
</organism>
<evidence type="ECO:0000313" key="1">
    <source>
        <dbReference type="EMBL" id="MFH0254323.1"/>
    </source>
</evidence>
<dbReference type="Proteomes" id="UP001607157">
    <property type="component" value="Unassembled WGS sequence"/>
</dbReference>
<dbReference type="Gene3D" id="3.20.20.60">
    <property type="entry name" value="Phosphoenolpyruvate-binding domains"/>
    <property type="match status" value="1"/>
</dbReference>
<gene>
    <name evidence="1" type="ORF">ACGRVM_10490</name>
</gene>
<keyword evidence="2" id="KW-1185">Reference proteome</keyword>
<dbReference type="SUPFAM" id="SSF51621">
    <property type="entry name" value="Phosphoenolpyruvate/pyruvate domain"/>
    <property type="match status" value="1"/>
</dbReference>
<dbReference type="InterPro" id="IPR040442">
    <property type="entry name" value="Pyrv_kinase-like_dom_sf"/>
</dbReference>
<dbReference type="Pfam" id="PF13714">
    <property type="entry name" value="PEP_mutase"/>
    <property type="match status" value="1"/>
</dbReference>
<name>A0ABW7I8C9_9RHOB</name>
<reference evidence="1 2" key="1">
    <citation type="submission" date="2024-10" db="EMBL/GenBank/DDBJ databases">
        <authorList>
            <person name="Yang X.-N."/>
        </authorList>
    </citation>
    <scope>NUCLEOTIDE SEQUENCE [LARGE SCALE GENOMIC DNA]</scope>
    <source>
        <strain evidence="1 2">CAU 1059</strain>
    </source>
</reference>
<accession>A0ABW7I8C9</accession>
<evidence type="ECO:0000313" key="2">
    <source>
        <dbReference type="Proteomes" id="UP001607157"/>
    </source>
</evidence>
<protein>
    <submittedName>
        <fullName evidence="1">Oxaloacetate decarboxylase</fullName>
    </submittedName>
</protein>
<dbReference type="EMBL" id="JBIHMM010000002">
    <property type="protein sequence ID" value="MFH0254323.1"/>
    <property type="molecule type" value="Genomic_DNA"/>
</dbReference>
<comment type="caution">
    <text evidence="1">The sequence shown here is derived from an EMBL/GenBank/DDBJ whole genome shotgun (WGS) entry which is preliminary data.</text>
</comment>
<proteinExistence type="predicted"/>
<dbReference type="RefSeq" id="WP_377170117.1">
    <property type="nucleotide sequence ID" value="NZ_JBHTJC010000002.1"/>
</dbReference>
<dbReference type="InterPro" id="IPR015813">
    <property type="entry name" value="Pyrv/PenolPyrv_kinase-like_dom"/>
</dbReference>
<dbReference type="PANTHER" id="PTHR42905:SF2">
    <property type="entry name" value="PHOSPHOENOLPYRUVATE CARBOXYLASE FAMILY PROTEIN"/>
    <property type="match status" value="1"/>
</dbReference>
<dbReference type="CDD" id="cd00377">
    <property type="entry name" value="ICL_PEPM"/>
    <property type="match status" value="1"/>
</dbReference>